<dbReference type="InterPro" id="IPR025110">
    <property type="entry name" value="AMP-bd_C"/>
</dbReference>
<dbReference type="Gene3D" id="2.30.38.10">
    <property type="entry name" value="Luciferase, Domain 3"/>
    <property type="match status" value="1"/>
</dbReference>
<dbReference type="PROSITE" id="PS00012">
    <property type="entry name" value="PHOSPHOPANTETHEINE"/>
    <property type="match status" value="1"/>
</dbReference>
<keyword evidence="3" id="KW-0596">Phosphopantetheine</keyword>
<comment type="cofactor">
    <cofactor evidence="1">
        <name>pantetheine 4'-phosphate</name>
        <dbReference type="ChEBI" id="CHEBI:47942"/>
    </cofactor>
</comment>
<dbReference type="PANTHER" id="PTHR45527:SF1">
    <property type="entry name" value="FATTY ACID SYNTHASE"/>
    <property type="match status" value="1"/>
</dbReference>
<keyword evidence="6" id="KW-0045">Antibiotic biosynthesis</keyword>
<name>A0A4R5BEC7_9ACTN</name>
<dbReference type="InterPro" id="IPR000873">
    <property type="entry name" value="AMP-dep_synth/lig_dom"/>
</dbReference>
<dbReference type="SUPFAM" id="SSF52777">
    <property type="entry name" value="CoA-dependent acyltransferases"/>
    <property type="match status" value="4"/>
</dbReference>
<dbReference type="GO" id="GO:0044550">
    <property type="term" value="P:secondary metabolite biosynthetic process"/>
    <property type="evidence" value="ECO:0007669"/>
    <property type="project" value="TreeGrafter"/>
</dbReference>
<dbReference type="SMART" id="SM00823">
    <property type="entry name" value="PKS_PP"/>
    <property type="match status" value="1"/>
</dbReference>
<dbReference type="InterPro" id="IPR045851">
    <property type="entry name" value="AMP-bd_C_sf"/>
</dbReference>
<dbReference type="PANTHER" id="PTHR45527">
    <property type="entry name" value="NONRIBOSOMAL PEPTIDE SYNTHETASE"/>
    <property type="match status" value="1"/>
</dbReference>
<dbReference type="Proteomes" id="UP000295578">
    <property type="component" value="Unassembled WGS sequence"/>
</dbReference>
<dbReference type="SUPFAM" id="SSF47336">
    <property type="entry name" value="ACP-like"/>
    <property type="match status" value="1"/>
</dbReference>
<keyword evidence="5" id="KW-0677">Repeat</keyword>
<dbReference type="InterPro" id="IPR009081">
    <property type="entry name" value="PP-bd_ACP"/>
</dbReference>
<dbReference type="Gene3D" id="3.30.559.10">
    <property type="entry name" value="Chloramphenicol acetyltransferase-like domain"/>
    <property type="match status" value="2"/>
</dbReference>
<dbReference type="Gene3D" id="1.10.1200.10">
    <property type="entry name" value="ACP-like"/>
    <property type="match status" value="1"/>
</dbReference>
<sequence>MSLQLIGDNPEYNPAQYIVIRGRLDEELFRRSAAVASGEAGVHRAVFGEGPDGIPFQALTAEPRDDLEVIDLTCEDDSAAAGRQWLRSQAARPIHHERPPLYSWSLLRISQDEHWWHMRCHHLIADLFSFGLLAKRAAEVYTALESLREYPPGWFSDWPGALHRNLDYHGSAEKLLDERYWLDNIEELVRRKDDFESPTHRPDSVRATFEADPALRAALRERCRELGVRPAHFLVASFAADLQRLTGDDAVMFSLPVAERLDEATRATPGMLANVVPFALRIPASLSVAELAARTGNRLAEIARHSRYRGEDLARRLGISRGGAWYGPVLNVVEFNRTLRFGAAVAEPPRNLSVGPVRDLTLTTYGWSHGTSAWLDFDLNASATALDEAALHKDRFLETLDHLVSGLAEKNVRHTTTFEIDRRLVHRWGDAADASAAGPVSVVERVRLWAEKSPDVVAVVCGGDRLTFAELWERSGRLAGVLAASGVRGEVGVGVALGRSLDLVVAFVGVLRAGGVYVPLPAGYPAERLSLMAADGGVGAVITDAGGADMAGAVCGSADAVVRIDRLPESAVVNAVVDHDSAAYVAFTSGSTGVPKGVLVSHRGLAGYAAAWEETLAGLDDERGPMLSMSGVGFDVSVGDLTRGLYLGRGVVLVPEAEGVSVETLHEVIARHRVGIAEIVPGVLLRELAAWAREAGGLDSLRVVISGTDVWRWDALVGAVGTVAPNAVPGNVYGVTEAAIDSLFMPLTDGAGADDSLVPVGRPLPGTRAFVLDERMQPTAIGMPGELFIGGAGVARGYVNRPGLTAERFVPDPFRSGERLYRTGDRARWNAVGNVEFLGRVDEQVKIRGFRIEPGEVEAVLAEHPAVRDAVVVARDDGPGGKRLVAYLVPDSPDAGMDMAQVRESLRSRLPGFMVPAAFVVLDQGLPLTVNGKVDRRALPAPEAVAETAGEYVPPRTDTERALAEIWQQVLGVERVGVEDDFFELGGDSILSLQIVARARAAGLRVEIADVFARQTVAALAAVAREVDPVATSAQQGPVSGPVPLTPIEHWFVGQDIGDRDRWNWSGMFELGIDVEPDALARAFDVLVAHHDALRMRLVFDVELQEWVQHNAETEPHEVFATFDVSGLHGDVLDEAVTDRMDQAQASLDLAGGPLIRAVLFERGDQPAWLGITVHHLVMDGVSWTVLLDDLDTAYQDQALGQKTTSFQVWAERLQQQAIVPATWKELPYWQQQLEQQRPLPTDVDGPNTEDSTQSVRVELDAENTSALLTRAHRAYRTQINDLLLAGLLRAVGQWSGTKTAGIDLESHGREALGSDIDLSRTVGWFTSIYPLALTTPDLDDPTQLISSVKEHLRGVPRLGVGYGLLRHITPEPDDAQQRERLLALRKTATPQILFNYMGTMDAAPAGGGGGNGEKAAEPSDELLAKQLPDDLAGSSTGEEKGRARSHLLQIEASQTDDGRMVFEWYYSANMHHADTVRRLADGHVSALRELIGHCLNPDAGAFTPSDFPMAKVDNKSLAAVLKKMGGSG</sequence>
<dbReference type="InterPro" id="IPR036736">
    <property type="entry name" value="ACP-like_sf"/>
</dbReference>
<proteinExistence type="inferred from homology"/>
<dbReference type="CDD" id="cd05930">
    <property type="entry name" value="A_NRPS"/>
    <property type="match status" value="1"/>
</dbReference>
<dbReference type="InterPro" id="IPR010060">
    <property type="entry name" value="NRPS_synth"/>
</dbReference>
<evidence type="ECO:0000256" key="1">
    <source>
        <dbReference type="ARBA" id="ARBA00001957"/>
    </source>
</evidence>
<dbReference type="CDD" id="cd19534">
    <property type="entry name" value="E_NRPS"/>
    <property type="match status" value="1"/>
</dbReference>
<comment type="caution">
    <text evidence="8">The sequence shown here is derived from an EMBL/GenBank/DDBJ whole genome shotgun (WGS) entry which is preliminary data.</text>
</comment>
<evidence type="ECO:0000256" key="3">
    <source>
        <dbReference type="ARBA" id="ARBA00022450"/>
    </source>
</evidence>
<dbReference type="InterPro" id="IPR023213">
    <property type="entry name" value="CAT-like_dom_sf"/>
</dbReference>
<dbReference type="SUPFAM" id="SSF56801">
    <property type="entry name" value="Acetyl-CoA synthetase-like"/>
    <property type="match status" value="1"/>
</dbReference>
<accession>A0A4R5BEC7</accession>
<evidence type="ECO:0000313" key="9">
    <source>
        <dbReference type="Proteomes" id="UP000295578"/>
    </source>
</evidence>
<evidence type="ECO:0000259" key="7">
    <source>
        <dbReference type="PROSITE" id="PS50075"/>
    </source>
</evidence>
<dbReference type="PROSITE" id="PS50075">
    <property type="entry name" value="CARRIER"/>
    <property type="match status" value="1"/>
</dbReference>
<dbReference type="InterPro" id="IPR010071">
    <property type="entry name" value="AA_adenyl_dom"/>
</dbReference>
<reference evidence="8 9" key="1">
    <citation type="submission" date="2019-03" db="EMBL/GenBank/DDBJ databases">
        <title>Draft genome sequences of novel Actinobacteria.</title>
        <authorList>
            <person name="Sahin N."/>
            <person name="Ay H."/>
            <person name="Saygin H."/>
        </authorList>
    </citation>
    <scope>NUCLEOTIDE SEQUENCE [LARGE SCALE GENOMIC DNA]</scope>
    <source>
        <strain evidence="8 9">DSM 45941</strain>
    </source>
</reference>
<evidence type="ECO:0000256" key="5">
    <source>
        <dbReference type="ARBA" id="ARBA00022737"/>
    </source>
</evidence>
<dbReference type="FunFam" id="1.10.1200.10:FF:000005">
    <property type="entry name" value="Nonribosomal peptide synthetase 1"/>
    <property type="match status" value="1"/>
</dbReference>
<dbReference type="GO" id="GO:0031177">
    <property type="term" value="F:phosphopantetheine binding"/>
    <property type="evidence" value="ECO:0007669"/>
    <property type="project" value="InterPro"/>
</dbReference>
<dbReference type="EMBL" id="SMKY01000057">
    <property type="protein sequence ID" value="TDD83156.1"/>
    <property type="molecule type" value="Genomic_DNA"/>
</dbReference>
<comment type="similarity">
    <text evidence="2">Belongs to the ATP-dependent AMP-binding enzyme family.</text>
</comment>
<gene>
    <name evidence="8" type="ORF">E1293_15325</name>
</gene>
<keyword evidence="9" id="KW-1185">Reference proteome</keyword>
<dbReference type="InterPro" id="IPR020845">
    <property type="entry name" value="AMP-binding_CS"/>
</dbReference>
<dbReference type="FunFam" id="3.30.300.30:FF:000010">
    <property type="entry name" value="Enterobactin synthetase component F"/>
    <property type="match status" value="1"/>
</dbReference>
<dbReference type="NCBIfam" id="TIGR01720">
    <property type="entry name" value="NRPS-para261"/>
    <property type="match status" value="1"/>
</dbReference>
<keyword evidence="4" id="KW-0597">Phosphoprotein</keyword>
<evidence type="ECO:0000256" key="6">
    <source>
        <dbReference type="ARBA" id="ARBA00023194"/>
    </source>
</evidence>
<dbReference type="GO" id="GO:0043041">
    <property type="term" value="P:amino acid activation for nonribosomal peptide biosynthetic process"/>
    <property type="evidence" value="ECO:0007669"/>
    <property type="project" value="TreeGrafter"/>
</dbReference>
<dbReference type="Gene3D" id="3.40.50.980">
    <property type="match status" value="2"/>
</dbReference>
<dbReference type="InterPro" id="IPR006162">
    <property type="entry name" value="Ppantetheine_attach_site"/>
</dbReference>
<dbReference type="FunFam" id="2.30.38.10:FF:000001">
    <property type="entry name" value="Non-ribosomal peptide synthetase PvdI"/>
    <property type="match status" value="1"/>
</dbReference>
<dbReference type="GO" id="GO:0005737">
    <property type="term" value="C:cytoplasm"/>
    <property type="evidence" value="ECO:0007669"/>
    <property type="project" value="TreeGrafter"/>
</dbReference>
<dbReference type="Pfam" id="PF00501">
    <property type="entry name" value="AMP-binding"/>
    <property type="match status" value="1"/>
</dbReference>
<dbReference type="Gene3D" id="3.30.300.30">
    <property type="match status" value="1"/>
</dbReference>
<dbReference type="Pfam" id="PF00550">
    <property type="entry name" value="PP-binding"/>
    <property type="match status" value="1"/>
</dbReference>
<dbReference type="GO" id="GO:0008610">
    <property type="term" value="P:lipid biosynthetic process"/>
    <property type="evidence" value="ECO:0007669"/>
    <property type="project" value="UniProtKB-ARBA"/>
</dbReference>
<dbReference type="NCBIfam" id="TIGR01733">
    <property type="entry name" value="AA-adenyl-dom"/>
    <property type="match status" value="1"/>
</dbReference>
<organism evidence="8 9">
    <name type="scientific">Actinomadura darangshiensis</name>
    <dbReference type="NCBI Taxonomy" id="705336"/>
    <lineage>
        <taxon>Bacteria</taxon>
        <taxon>Bacillati</taxon>
        <taxon>Actinomycetota</taxon>
        <taxon>Actinomycetes</taxon>
        <taxon>Streptosporangiales</taxon>
        <taxon>Thermomonosporaceae</taxon>
        <taxon>Actinomadura</taxon>
    </lineage>
</organism>
<evidence type="ECO:0000256" key="2">
    <source>
        <dbReference type="ARBA" id="ARBA00006432"/>
    </source>
</evidence>
<evidence type="ECO:0000256" key="4">
    <source>
        <dbReference type="ARBA" id="ARBA00022553"/>
    </source>
</evidence>
<evidence type="ECO:0000313" key="8">
    <source>
        <dbReference type="EMBL" id="TDD83156.1"/>
    </source>
</evidence>
<dbReference type="PROSITE" id="PS00455">
    <property type="entry name" value="AMP_BINDING"/>
    <property type="match status" value="1"/>
</dbReference>
<dbReference type="GO" id="GO:0017000">
    <property type="term" value="P:antibiotic biosynthetic process"/>
    <property type="evidence" value="ECO:0007669"/>
    <property type="project" value="UniProtKB-KW"/>
</dbReference>
<protein>
    <submittedName>
        <fullName evidence="8">Amino acid adenylation domain-containing protein</fullName>
    </submittedName>
</protein>
<dbReference type="OrthoDB" id="3671989at2"/>
<dbReference type="InterPro" id="IPR001242">
    <property type="entry name" value="Condensation_dom"/>
</dbReference>
<dbReference type="GO" id="GO:0003824">
    <property type="term" value="F:catalytic activity"/>
    <property type="evidence" value="ECO:0007669"/>
    <property type="project" value="InterPro"/>
</dbReference>
<dbReference type="Pfam" id="PF00668">
    <property type="entry name" value="Condensation"/>
    <property type="match status" value="2"/>
</dbReference>
<dbReference type="Pfam" id="PF13193">
    <property type="entry name" value="AMP-binding_C"/>
    <property type="match status" value="1"/>
</dbReference>
<dbReference type="Gene3D" id="3.30.559.30">
    <property type="entry name" value="Nonribosomal peptide synthetase, condensation domain"/>
    <property type="match status" value="2"/>
</dbReference>
<feature type="domain" description="Carrier" evidence="7">
    <location>
        <begin position="954"/>
        <end position="1028"/>
    </location>
</feature>
<dbReference type="InterPro" id="IPR020806">
    <property type="entry name" value="PKS_PP-bd"/>
</dbReference>